<dbReference type="Proteomes" id="UP000292447">
    <property type="component" value="Chromosome IV"/>
</dbReference>
<dbReference type="SMART" id="SM00563">
    <property type="entry name" value="PlsC"/>
    <property type="match status" value="1"/>
</dbReference>
<name>A0A4P6XP14_9ASCO</name>
<keyword evidence="4" id="KW-0443">Lipid metabolism</keyword>
<accession>A0A4P6XP14</accession>
<sequence>MGVFRAVKFYVKSFVFGTLLLTCALYGVVASIVLRIVGKDEYAQYTVARCFHFLMSKVLGVKVTIKNEELLRTKPSVVISNHQSALDILILGRLFQPGYTVTAKKALKYVPFLGWFMLASKTFFLDRSKGEKARRVLENALTGLKKQKRSIFMFPEGTRSATKKLELLPFKKGAFHLAKQAQIPVIPVAVSNYSTIFHAGDKVFNQGEIVIEVLEPMSTNDLETNEDVTKFASEVSEKMLKTVESLGYASTKSRNKLVKEIDATDMQSEGSVEIVEESTPLIATD</sequence>
<dbReference type="PANTHER" id="PTHR10434:SF11">
    <property type="entry name" value="1-ACYL-SN-GLYCEROL-3-PHOSPHATE ACYLTRANSFERASE"/>
    <property type="match status" value="1"/>
</dbReference>
<dbReference type="EC" id="2.3.1.51" evidence="4"/>
<proteinExistence type="inferred from homology"/>
<dbReference type="GO" id="GO:0016020">
    <property type="term" value="C:membrane"/>
    <property type="evidence" value="ECO:0007669"/>
    <property type="project" value="InterPro"/>
</dbReference>
<dbReference type="PANTHER" id="PTHR10434">
    <property type="entry name" value="1-ACYL-SN-GLYCEROL-3-PHOSPHATE ACYLTRANSFERASE"/>
    <property type="match status" value="1"/>
</dbReference>
<dbReference type="NCBIfam" id="TIGR00530">
    <property type="entry name" value="AGP_acyltrn"/>
    <property type="match status" value="1"/>
</dbReference>
<dbReference type="EMBL" id="CP034459">
    <property type="protein sequence ID" value="QBM89090.1"/>
    <property type="molecule type" value="Genomic_DNA"/>
</dbReference>
<comment type="catalytic activity">
    <reaction evidence="4">
        <text>a 1-acyl-sn-glycero-3-phosphate + an acyl-CoA = a 1,2-diacyl-sn-glycero-3-phosphate + CoA</text>
        <dbReference type="Rhea" id="RHEA:19709"/>
        <dbReference type="ChEBI" id="CHEBI:57287"/>
        <dbReference type="ChEBI" id="CHEBI:57970"/>
        <dbReference type="ChEBI" id="CHEBI:58342"/>
        <dbReference type="ChEBI" id="CHEBI:58608"/>
        <dbReference type="EC" id="2.3.1.51"/>
    </reaction>
</comment>
<evidence type="ECO:0000256" key="3">
    <source>
        <dbReference type="ARBA" id="ARBA00023315"/>
    </source>
</evidence>
<dbReference type="GO" id="GO:0003841">
    <property type="term" value="F:1-acylglycerol-3-phosphate O-acyltransferase activity"/>
    <property type="evidence" value="ECO:0007669"/>
    <property type="project" value="UniProtKB-UniRule"/>
</dbReference>
<keyword evidence="4" id="KW-0444">Lipid biosynthesis</keyword>
<dbReference type="GO" id="GO:0005783">
    <property type="term" value="C:endoplasmic reticulum"/>
    <property type="evidence" value="ECO:0007669"/>
    <property type="project" value="TreeGrafter"/>
</dbReference>
<keyword evidence="3 4" id="KW-0012">Acyltransferase</keyword>
<protein>
    <recommendedName>
        <fullName evidence="4">1-acyl-sn-glycerol-3-phosphate acyltransferase</fullName>
        <ecNumber evidence="4">2.3.1.51</ecNumber>
    </recommendedName>
</protein>
<dbReference type="CDD" id="cd07989">
    <property type="entry name" value="LPLAT_AGPAT-like"/>
    <property type="match status" value="1"/>
</dbReference>
<dbReference type="SUPFAM" id="SSF69593">
    <property type="entry name" value="Glycerol-3-phosphate (1)-acyltransferase"/>
    <property type="match status" value="1"/>
</dbReference>
<dbReference type="GO" id="GO:0006654">
    <property type="term" value="P:phosphatidic acid biosynthetic process"/>
    <property type="evidence" value="ECO:0007669"/>
    <property type="project" value="TreeGrafter"/>
</dbReference>
<keyword evidence="2 4" id="KW-0808">Transferase</keyword>
<evidence type="ECO:0000256" key="1">
    <source>
        <dbReference type="ARBA" id="ARBA00008655"/>
    </source>
</evidence>
<evidence type="ECO:0000256" key="2">
    <source>
        <dbReference type="ARBA" id="ARBA00022679"/>
    </source>
</evidence>
<evidence type="ECO:0000256" key="4">
    <source>
        <dbReference type="RuleBase" id="RU361267"/>
    </source>
</evidence>
<dbReference type="InterPro" id="IPR004552">
    <property type="entry name" value="AGP_acyltrans"/>
</dbReference>
<dbReference type="STRING" id="2163413.A0A4P6XP14"/>
<evidence type="ECO:0000259" key="5">
    <source>
        <dbReference type="SMART" id="SM00563"/>
    </source>
</evidence>
<dbReference type="Pfam" id="PF01553">
    <property type="entry name" value="Acyltransferase"/>
    <property type="match status" value="1"/>
</dbReference>
<comment type="similarity">
    <text evidence="1 4">Belongs to the 1-acyl-sn-glycerol-3-phosphate acyltransferase family.</text>
</comment>
<comment type="domain">
    <text evidence="4">The HXXXXD motif is essential for acyltransferase activity and may constitute the binding site for the phosphate moiety of the glycerol-3-phosphate.</text>
</comment>
<gene>
    <name evidence="6" type="primary">MPUL0D01510</name>
    <name evidence="6" type="ORF">METSCH_D01510</name>
</gene>
<evidence type="ECO:0000313" key="7">
    <source>
        <dbReference type="Proteomes" id="UP000292447"/>
    </source>
</evidence>
<dbReference type="InterPro" id="IPR002123">
    <property type="entry name" value="Plipid/glycerol_acylTrfase"/>
</dbReference>
<evidence type="ECO:0000313" key="6">
    <source>
        <dbReference type="EMBL" id="QBM89090.1"/>
    </source>
</evidence>
<keyword evidence="4" id="KW-1208">Phospholipid metabolism</keyword>
<organism evidence="6 7">
    <name type="scientific">Metschnikowia aff. pulcherrima</name>
    <dbReference type="NCBI Taxonomy" id="2163413"/>
    <lineage>
        <taxon>Eukaryota</taxon>
        <taxon>Fungi</taxon>
        <taxon>Dikarya</taxon>
        <taxon>Ascomycota</taxon>
        <taxon>Saccharomycotina</taxon>
        <taxon>Pichiomycetes</taxon>
        <taxon>Metschnikowiaceae</taxon>
        <taxon>Metschnikowia</taxon>
    </lineage>
</organism>
<dbReference type="AlphaFoldDB" id="A0A4P6XP14"/>
<reference evidence="7" key="1">
    <citation type="submission" date="2019-03" db="EMBL/GenBank/DDBJ databases">
        <title>Snf2 controls pulcherriminic acid biosynthesis and connects pigmentation and antifungal activity of the yeast Metschnikowia pulcherrima.</title>
        <authorList>
            <person name="Gore-Lloyd D."/>
            <person name="Sumann I."/>
            <person name="Brachmann A.O."/>
            <person name="Schneeberger K."/>
            <person name="Ortiz-Merino R.A."/>
            <person name="Moreno-Beltran M."/>
            <person name="Schlaefli M."/>
            <person name="Kirner P."/>
            <person name="Santos Kron A."/>
            <person name="Wolfe K.H."/>
            <person name="Piel J."/>
            <person name="Ahrens C.H."/>
            <person name="Henk D."/>
            <person name="Freimoser F.M."/>
        </authorList>
    </citation>
    <scope>NUCLEOTIDE SEQUENCE [LARGE SCALE GENOMIC DNA]</scope>
    <source>
        <strain evidence="7">APC 1.2</strain>
    </source>
</reference>
<feature type="domain" description="Phospholipid/glycerol acyltransferase" evidence="5">
    <location>
        <begin position="76"/>
        <end position="193"/>
    </location>
</feature>
<keyword evidence="7" id="KW-1185">Reference proteome</keyword>
<keyword evidence="4" id="KW-0594">Phospholipid biosynthesis</keyword>